<comment type="caution">
    <text evidence="2">The sequence shown here is derived from an EMBL/GenBank/DDBJ whole genome shotgun (WGS) entry which is preliminary data.</text>
</comment>
<dbReference type="Pfam" id="PF13539">
    <property type="entry name" value="Peptidase_M15_4"/>
    <property type="match status" value="1"/>
</dbReference>
<dbReference type="Gene3D" id="3.30.1380.10">
    <property type="match status" value="1"/>
</dbReference>
<dbReference type="OrthoDB" id="9799970at2"/>
<accession>A0A2W2AK12</accession>
<sequence length="156" mass="17632">MNTNPINTSAAFSGNAQRLLYGRYGDPRTQGWENKWMTRWEIRKEFSWFPAAAIYIHKDFKPKLTAAFHELEAKGLHHEIKSFDGAFNIRYVRGSNSALSVHSWGAAIDMNAPENPLGTAGKWSQAFLETMLVNGIFCGQNWVGRKDPMHFALVNG</sequence>
<gene>
    <name evidence="2" type="ORF">DN068_06000</name>
</gene>
<dbReference type="InterPro" id="IPR009045">
    <property type="entry name" value="Zn_M74/Hedgehog-like"/>
</dbReference>
<evidence type="ECO:0000313" key="3">
    <source>
        <dbReference type="Proteomes" id="UP000248745"/>
    </source>
</evidence>
<protein>
    <recommendedName>
        <fullName evidence="1">Peptidase M15C domain-containing protein</fullName>
    </recommendedName>
</protein>
<dbReference type="GO" id="GO:0008233">
    <property type="term" value="F:peptidase activity"/>
    <property type="evidence" value="ECO:0007669"/>
    <property type="project" value="InterPro"/>
</dbReference>
<dbReference type="RefSeq" id="WP_123985246.1">
    <property type="nucleotide sequence ID" value="NZ_QKTW01000009.1"/>
</dbReference>
<evidence type="ECO:0000313" key="2">
    <source>
        <dbReference type="EMBL" id="PZF73892.1"/>
    </source>
</evidence>
<evidence type="ECO:0000259" key="1">
    <source>
        <dbReference type="Pfam" id="PF13539"/>
    </source>
</evidence>
<name>A0A2W2AK12_9BACT</name>
<reference evidence="2 3" key="1">
    <citation type="submission" date="2018-06" db="EMBL/GenBank/DDBJ databases">
        <title>Mucibacter soli gen. nov., sp. nov., a new member of the family Chitinophagaceae producing mucin.</title>
        <authorList>
            <person name="Kim M.-K."/>
            <person name="Park S."/>
            <person name="Kim T.-S."/>
            <person name="Joung Y."/>
            <person name="Han J.-H."/>
            <person name="Kim S.B."/>
        </authorList>
    </citation>
    <scope>NUCLEOTIDE SEQUENCE [LARGE SCALE GENOMIC DNA]</scope>
    <source>
        <strain evidence="2 3">R1-15</strain>
    </source>
</reference>
<dbReference type="AlphaFoldDB" id="A0A2W2AK12"/>
<keyword evidence="3" id="KW-1185">Reference proteome</keyword>
<dbReference type="InterPro" id="IPR039561">
    <property type="entry name" value="Peptidase_M15C"/>
</dbReference>
<dbReference type="EMBL" id="QKTW01000009">
    <property type="protein sequence ID" value="PZF73892.1"/>
    <property type="molecule type" value="Genomic_DNA"/>
</dbReference>
<dbReference type="SUPFAM" id="SSF55166">
    <property type="entry name" value="Hedgehog/DD-peptidase"/>
    <property type="match status" value="1"/>
</dbReference>
<feature type="domain" description="Peptidase M15C" evidence="1">
    <location>
        <begin position="94"/>
        <end position="152"/>
    </location>
</feature>
<organism evidence="2 3">
    <name type="scientific">Taibaiella soli</name>
    <dbReference type="NCBI Taxonomy" id="1649169"/>
    <lineage>
        <taxon>Bacteria</taxon>
        <taxon>Pseudomonadati</taxon>
        <taxon>Bacteroidota</taxon>
        <taxon>Chitinophagia</taxon>
        <taxon>Chitinophagales</taxon>
        <taxon>Chitinophagaceae</taxon>
        <taxon>Taibaiella</taxon>
    </lineage>
</organism>
<dbReference type="Proteomes" id="UP000248745">
    <property type="component" value="Unassembled WGS sequence"/>
</dbReference>
<proteinExistence type="predicted"/>